<sequence length="413" mass="46691">MKLLHTADWHLGNAFYGYDREAEFKHYLAWLRQTLAEQQPDVLLIAGDVFDHPNPSAEAEKMFFRFLCTAAEEVSGLQIVVIAGNHDSGARLEAPAGLLYLHNIYVRGTIERLPDGTPDFDRLILPLSRRDNNEAEVVCFAVPYLRSGDYPAGMTQEEGLRYYFEQLWKHLRKSDFRGLPVIPVAHYYAADARLSETEHSERLVVGGQDRVEGDVAGRDAAYIALGHIHRAQEVREHTFYAGSILPMSFSEKYYDHGAQLIELDEQGRSAVSRLTYTPLRQLKSIPEKGAASAGEVLDLISRLPHREKNDEGLGWPYLELRVREEQPEPQFLHDVTNALQTKAVRFCRILREQPEAPNVERSMPDVVNVTTTTPLELAQQVFQDKYGKPLPEALQTRFAEAAEDVITGGHADQ</sequence>
<dbReference type="SUPFAM" id="SSF56300">
    <property type="entry name" value="Metallo-dependent phosphatases"/>
    <property type="match status" value="1"/>
</dbReference>
<keyword evidence="7" id="KW-0233">DNA recombination</keyword>
<evidence type="ECO:0000259" key="9">
    <source>
        <dbReference type="Pfam" id="PF12320"/>
    </source>
</evidence>
<dbReference type="AlphaFoldDB" id="A0A929WZZ4"/>
<dbReference type="GO" id="GO:0008408">
    <property type="term" value="F:3'-5' exonuclease activity"/>
    <property type="evidence" value="ECO:0007669"/>
    <property type="project" value="InterPro"/>
</dbReference>
<comment type="subunit">
    <text evidence="2 7">Heterodimer of SbcC and SbcD.</text>
</comment>
<evidence type="ECO:0000256" key="4">
    <source>
        <dbReference type="ARBA" id="ARBA00022722"/>
    </source>
</evidence>
<protein>
    <recommendedName>
        <fullName evidence="3 7">Nuclease SbcCD subunit D</fullName>
    </recommendedName>
</protein>
<evidence type="ECO:0000256" key="7">
    <source>
        <dbReference type="RuleBase" id="RU363069"/>
    </source>
</evidence>
<evidence type="ECO:0000256" key="6">
    <source>
        <dbReference type="ARBA" id="ARBA00022839"/>
    </source>
</evidence>
<dbReference type="Pfam" id="PF00149">
    <property type="entry name" value="Metallophos"/>
    <property type="match status" value="1"/>
</dbReference>
<feature type="domain" description="Nuclease SbcCD subunit D C-terminal" evidence="9">
    <location>
        <begin position="279"/>
        <end position="385"/>
    </location>
</feature>
<evidence type="ECO:0000256" key="3">
    <source>
        <dbReference type="ARBA" id="ARBA00013365"/>
    </source>
</evidence>
<dbReference type="InterPro" id="IPR026843">
    <property type="entry name" value="SbcD_C"/>
</dbReference>
<dbReference type="GO" id="GO:0004519">
    <property type="term" value="F:endonuclease activity"/>
    <property type="evidence" value="ECO:0007669"/>
    <property type="project" value="UniProtKB-KW"/>
</dbReference>
<keyword evidence="6 7" id="KW-0269">Exonuclease</keyword>
<keyword evidence="7" id="KW-0235">DNA replication</keyword>
<dbReference type="PANTHER" id="PTHR30337">
    <property type="entry name" value="COMPONENT OF ATP-DEPENDENT DSDNA EXONUCLEASE"/>
    <property type="match status" value="1"/>
</dbReference>
<dbReference type="InterPro" id="IPR004843">
    <property type="entry name" value="Calcineurin-like_PHP"/>
</dbReference>
<keyword evidence="7" id="KW-0255">Endonuclease</keyword>
<dbReference type="RefSeq" id="WP_303763610.1">
    <property type="nucleotide sequence ID" value="NZ_JABZGR010000009.1"/>
</dbReference>
<evidence type="ECO:0000259" key="8">
    <source>
        <dbReference type="Pfam" id="PF00149"/>
    </source>
</evidence>
<dbReference type="EMBL" id="JABZGR010000009">
    <property type="protein sequence ID" value="MBF0970288.1"/>
    <property type="molecule type" value="Genomic_DNA"/>
</dbReference>
<dbReference type="GO" id="GO:0006260">
    <property type="term" value="P:DNA replication"/>
    <property type="evidence" value="ECO:0007669"/>
    <property type="project" value="UniProtKB-KW"/>
</dbReference>
<comment type="similarity">
    <text evidence="1 7">Belongs to the SbcD family.</text>
</comment>
<evidence type="ECO:0000256" key="2">
    <source>
        <dbReference type="ARBA" id="ARBA00011322"/>
    </source>
</evidence>
<accession>A0A929WZZ4</accession>
<evidence type="ECO:0000313" key="11">
    <source>
        <dbReference type="Proteomes" id="UP000704068"/>
    </source>
</evidence>
<dbReference type="Pfam" id="PF12320">
    <property type="entry name" value="SbcD_C"/>
    <property type="match status" value="1"/>
</dbReference>
<dbReference type="CDD" id="cd00840">
    <property type="entry name" value="MPP_Mre11_N"/>
    <property type="match status" value="1"/>
</dbReference>
<comment type="caution">
    <text evidence="10">The sequence shown here is derived from an EMBL/GenBank/DDBJ whole genome shotgun (WGS) entry which is preliminary data.</text>
</comment>
<dbReference type="InterPro" id="IPR041796">
    <property type="entry name" value="Mre11_N"/>
</dbReference>
<keyword evidence="5 7" id="KW-0378">Hydrolase</keyword>
<dbReference type="NCBIfam" id="TIGR00619">
    <property type="entry name" value="sbcd"/>
    <property type="match status" value="1"/>
</dbReference>
<evidence type="ECO:0000256" key="1">
    <source>
        <dbReference type="ARBA" id="ARBA00010555"/>
    </source>
</evidence>
<dbReference type="InterPro" id="IPR004593">
    <property type="entry name" value="SbcD"/>
</dbReference>
<reference evidence="10" key="1">
    <citation type="submission" date="2020-04" db="EMBL/GenBank/DDBJ databases">
        <title>Deep metagenomics examines the oral microbiome during advanced dental caries in children, revealing novel taxa and co-occurrences with host molecules.</title>
        <authorList>
            <person name="Baker J.L."/>
            <person name="Morton J.T."/>
            <person name="Dinis M."/>
            <person name="Alvarez R."/>
            <person name="Tran N.C."/>
            <person name="Knight R."/>
            <person name="Edlund A."/>
        </authorList>
    </citation>
    <scope>NUCLEOTIDE SEQUENCE</scope>
    <source>
        <strain evidence="10">JCVI_34_bin.1</strain>
    </source>
</reference>
<dbReference type="Gene3D" id="3.60.21.10">
    <property type="match status" value="1"/>
</dbReference>
<evidence type="ECO:0000256" key="5">
    <source>
        <dbReference type="ARBA" id="ARBA00022801"/>
    </source>
</evidence>
<gene>
    <name evidence="7" type="primary">sbcD</name>
    <name evidence="10" type="ORF">HXK21_04515</name>
</gene>
<keyword evidence="4 7" id="KW-0540">Nuclease</keyword>
<evidence type="ECO:0000313" key="10">
    <source>
        <dbReference type="EMBL" id="MBF0970288.1"/>
    </source>
</evidence>
<dbReference type="InterPro" id="IPR029052">
    <property type="entry name" value="Metallo-depent_PP-like"/>
</dbReference>
<organism evidence="10 11">
    <name type="scientific">Alloprevotella tannerae</name>
    <dbReference type="NCBI Taxonomy" id="76122"/>
    <lineage>
        <taxon>Bacteria</taxon>
        <taxon>Pseudomonadati</taxon>
        <taxon>Bacteroidota</taxon>
        <taxon>Bacteroidia</taxon>
        <taxon>Bacteroidales</taxon>
        <taxon>Prevotellaceae</taxon>
        <taxon>Alloprevotella</taxon>
    </lineage>
</organism>
<name>A0A929WZZ4_9BACT</name>
<dbReference type="GO" id="GO:0006310">
    <property type="term" value="P:DNA recombination"/>
    <property type="evidence" value="ECO:0007669"/>
    <property type="project" value="UniProtKB-KW"/>
</dbReference>
<feature type="domain" description="Calcineurin-like phosphoesterase" evidence="8">
    <location>
        <begin position="1"/>
        <end position="230"/>
    </location>
</feature>
<dbReference type="Proteomes" id="UP000704068">
    <property type="component" value="Unassembled WGS sequence"/>
</dbReference>
<dbReference type="InterPro" id="IPR050535">
    <property type="entry name" value="DNA_Repair-Maintenance_Comp"/>
</dbReference>
<dbReference type="PANTHER" id="PTHR30337:SF0">
    <property type="entry name" value="NUCLEASE SBCCD SUBUNIT D"/>
    <property type="match status" value="1"/>
</dbReference>
<proteinExistence type="inferred from homology"/>
<comment type="function">
    <text evidence="7">SbcCD cleaves DNA hairpin structures. These structures can inhibit DNA replication and are intermediates in certain DNA recombination reactions. The complex acts as a 3'-&gt;5' double strand exonuclease that can open hairpins. It also has a 5' single-strand endonuclease activity.</text>
</comment>